<dbReference type="SUPFAM" id="SSF74788">
    <property type="entry name" value="Cullin repeat-like"/>
    <property type="match status" value="1"/>
</dbReference>
<reference evidence="3 4" key="1">
    <citation type="submission" date="2014-04" db="EMBL/GenBank/DDBJ databases">
        <authorList>
            <consortium name="International Citrus Genome Consortium"/>
            <person name="Gmitter F."/>
            <person name="Chen C."/>
            <person name="Farmerie W."/>
            <person name="Harkins T."/>
            <person name="Desany B."/>
            <person name="Mohiuddin M."/>
            <person name="Kodira C."/>
            <person name="Borodovsky M."/>
            <person name="Lomsadze A."/>
            <person name="Burns P."/>
            <person name="Jenkins J."/>
            <person name="Prochnik S."/>
            <person name="Shu S."/>
            <person name="Chapman J."/>
            <person name="Pitluck S."/>
            <person name="Schmutz J."/>
            <person name="Rokhsar D."/>
        </authorList>
    </citation>
    <scope>NUCLEOTIDE SEQUENCE</scope>
</reference>
<dbReference type="Pfam" id="PF00888">
    <property type="entry name" value="Cullin"/>
    <property type="match status" value="1"/>
</dbReference>
<dbReference type="AlphaFoldDB" id="A0A067F2V5"/>
<dbReference type="Gene3D" id="1.20.1310.10">
    <property type="entry name" value="Cullin Repeats"/>
    <property type="match status" value="2"/>
</dbReference>
<dbReference type="SMR" id="A0A067F2V5"/>
<name>A0A067F2V5_CITSI</name>
<dbReference type="GO" id="GO:0006511">
    <property type="term" value="P:ubiquitin-dependent protein catabolic process"/>
    <property type="evidence" value="ECO:0007669"/>
    <property type="project" value="InterPro"/>
</dbReference>
<dbReference type="STRING" id="2711.A0A067F2V5"/>
<comment type="similarity">
    <text evidence="1">Belongs to the cullin family.</text>
</comment>
<dbReference type="EMBL" id="KK784960">
    <property type="protein sequence ID" value="KDO57556.1"/>
    <property type="molecule type" value="Genomic_DNA"/>
</dbReference>
<dbReference type="InterPro" id="IPR016159">
    <property type="entry name" value="Cullin_repeat-like_dom_sf"/>
</dbReference>
<evidence type="ECO:0000313" key="3">
    <source>
        <dbReference type="EMBL" id="KDO57556.1"/>
    </source>
</evidence>
<accession>A0A067F2V5</accession>
<dbReference type="PANTHER" id="PTHR11932">
    <property type="entry name" value="CULLIN"/>
    <property type="match status" value="1"/>
</dbReference>
<evidence type="ECO:0000313" key="4">
    <source>
        <dbReference type="Proteomes" id="UP000027120"/>
    </source>
</evidence>
<protein>
    <recommendedName>
        <fullName evidence="2">Cullin N-terminal domain-containing protein</fullName>
    </recommendedName>
</protein>
<dbReference type="Proteomes" id="UP000027120">
    <property type="component" value="Unassembled WGS sequence"/>
</dbReference>
<sequence length="285" mass="33738">MKRKASDSEEGWDYLERGFTKLKRIFEGLQERAFNLEDYMMLYTIVYDICCKPARPHHDEDPDQMYDKYQQILADYMPSKVLPYLREKHDEYDLLRELLKSWANHKFLAKWLSRVFLPLQAGYIPRMALPELNAFGISCFRDLVFEAMKDKVKDAVVALIDREREGEEIDRTLVKNVLDLFVEIEDMAAYYSRKASNWILQDSFDYLVNVGECLKNERERASHYLQPSSNRKLANILSFMQKGEFRCRQLLRGHKLDGHSIICCYSKKSKNELAFEETLEKVLKL</sequence>
<dbReference type="GO" id="GO:0031625">
    <property type="term" value="F:ubiquitin protein ligase binding"/>
    <property type="evidence" value="ECO:0007669"/>
    <property type="project" value="InterPro"/>
</dbReference>
<organism evidence="3 4">
    <name type="scientific">Citrus sinensis</name>
    <name type="common">Sweet orange</name>
    <name type="synonym">Citrus aurantium var. sinensis</name>
    <dbReference type="NCBI Taxonomy" id="2711"/>
    <lineage>
        <taxon>Eukaryota</taxon>
        <taxon>Viridiplantae</taxon>
        <taxon>Streptophyta</taxon>
        <taxon>Embryophyta</taxon>
        <taxon>Tracheophyta</taxon>
        <taxon>Spermatophyta</taxon>
        <taxon>Magnoliopsida</taxon>
        <taxon>eudicotyledons</taxon>
        <taxon>Gunneridae</taxon>
        <taxon>Pentapetalae</taxon>
        <taxon>rosids</taxon>
        <taxon>malvids</taxon>
        <taxon>Sapindales</taxon>
        <taxon>Rutaceae</taxon>
        <taxon>Aurantioideae</taxon>
        <taxon>Citrus</taxon>
    </lineage>
</organism>
<gene>
    <name evidence="3" type="ORF">CISIN_1g041127mg</name>
</gene>
<feature type="domain" description="Cullin N-terminal" evidence="2">
    <location>
        <begin position="21"/>
        <end position="237"/>
    </location>
</feature>
<proteinExistence type="inferred from homology"/>
<evidence type="ECO:0000259" key="2">
    <source>
        <dbReference type="Pfam" id="PF00888"/>
    </source>
</evidence>
<evidence type="ECO:0000256" key="1">
    <source>
        <dbReference type="ARBA" id="ARBA00006019"/>
    </source>
</evidence>
<dbReference type="InterPro" id="IPR045093">
    <property type="entry name" value="Cullin"/>
</dbReference>
<keyword evidence="4" id="KW-1185">Reference proteome</keyword>
<dbReference type="InterPro" id="IPR001373">
    <property type="entry name" value="Cullin_N"/>
</dbReference>